<feature type="compositionally biased region" description="Basic and acidic residues" evidence="11">
    <location>
        <begin position="596"/>
        <end position="625"/>
    </location>
</feature>
<dbReference type="Pfam" id="PF18826">
    <property type="entry name" value="bVLRF1"/>
    <property type="match status" value="1"/>
</dbReference>
<keyword evidence="6 10" id="KW-0255">Endonuclease</keyword>
<evidence type="ECO:0000256" key="10">
    <source>
        <dbReference type="PROSITE-ProRule" id="PRU01389"/>
    </source>
</evidence>
<keyword evidence="9" id="KW-0175">Coiled coil</keyword>
<evidence type="ECO:0000256" key="2">
    <source>
        <dbReference type="ARBA" id="ARBA00009262"/>
    </source>
</evidence>
<feature type="region of interest" description="Disordered" evidence="11">
    <location>
        <begin position="535"/>
        <end position="631"/>
    </location>
</feature>
<gene>
    <name evidence="13" type="ORF">EX30DRAFT_394311</name>
</gene>
<accession>A0A4S2N1V3</accession>
<protein>
    <recommendedName>
        <fullName evidence="12">VLRF1 domain-containing protein</fullName>
    </recommendedName>
</protein>
<comment type="similarity">
    <text evidence="2 10">Belongs to the ANKZF1/VMS1 family.</text>
</comment>
<name>A0A4S2N1V3_9PEZI</name>
<dbReference type="OrthoDB" id="429841at2759"/>
<keyword evidence="14" id="KW-1185">Reference proteome</keyword>
<organism evidence="13 14">
    <name type="scientific">Ascodesmis nigricans</name>
    <dbReference type="NCBI Taxonomy" id="341454"/>
    <lineage>
        <taxon>Eukaryota</taxon>
        <taxon>Fungi</taxon>
        <taxon>Dikarya</taxon>
        <taxon>Ascomycota</taxon>
        <taxon>Pezizomycotina</taxon>
        <taxon>Pezizomycetes</taxon>
        <taxon>Pezizales</taxon>
        <taxon>Ascodesmidaceae</taxon>
        <taxon>Ascodesmis</taxon>
    </lineage>
</organism>
<dbReference type="GO" id="GO:0005737">
    <property type="term" value="C:cytoplasm"/>
    <property type="evidence" value="ECO:0007669"/>
    <property type="project" value="UniProtKB-SubCell"/>
</dbReference>
<evidence type="ECO:0000256" key="1">
    <source>
        <dbReference type="ARBA" id="ARBA00004496"/>
    </source>
</evidence>
<comment type="domain">
    <text evidence="10">The VLRF1 domain mediates binding to the 60S ribosomal subunit.</text>
</comment>
<feature type="region of interest" description="Disordered" evidence="11">
    <location>
        <begin position="388"/>
        <end position="416"/>
    </location>
</feature>
<evidence type="ECO:0000256" key="4">
    <source>
        <dbReference type="ARBA" id="ARBA00022722"/>
    </source>
</evidence>
<keyword evidence="4 10" id="KW-0540">Nuclease</keyword>
<dbReference type="PANTHER" id="PTHR16036">
    <property type="entry name" value="ANKYRIN REPEAT AND ZINC FINGER DOMAIN-CONTAINING PROTEIN 1"/>
    <property type="match status" value="1"/>
</dbReference>
<evidence type="ECO:0000256" key="5">
    <source>
        <dbReference type="ARBA" id="ARBA00022737"/>
    </source>
</evidence>
<keyword evidence="8" id="KW-0040">ANK repeat</keyword>
<evidence type="ECO:0000256" key="3">
    <source>
        <dbReference type="ARBA" id="ARBA00022490"/>
    </source>
</evidence>
<evidence type="ECO:0000256" key="9">
    <source>
        <dbReference type="ARBA" id="ARBA00023054"/>
    </source>
</evidence>
<dbReference type="GO" id="GO:0004519">
    <property type="term" value="F:endonuclease activity"/>
    <property type="evidence" value="ECO:0007669"/>
    <property type="project" value="UniProtKB-KW"/>
</dbReference>
<evidence type="ECO:0000313" key="13">
    <source>
        <dbReference type="EMBL" id="TGZ83070.1"/>
    </source>
</evidence>
<evidence type="ECO:0000313" key="14">
    <source>
        <dbReference type="Proteomes" id="UP000298138"/>
    </source>
</evidence>
<reference evidence="13 14" key="1">
    <citation type="submission" date="2019-04" db="EMBL/GenBank/DDBJ databases">
        <title>Comparative genomics and transcriptomics to analyze fruiting body development in filamentous ascomycetes.</title>
        <authorList>
            <consortium name="DOE Joint Genome Institute"/>
            <person name="Lutkenhaus R."/>
            <person name="Traeger S."/>
            <person name="Breuer J."/>
            <person name="Kuo A."/>
            <person name="Lipzen A."/>
            <person name="Pangilinan J."/>
            <person name="Dilworth D."/>
            <person name="Sandor L."/>
            <person name="Poggeler S."/>
            <person name="Barry K."/>
            <person name="Grigoriev I.V."/>
            <person name="Nowrousian M."/>
        </authorList>
    </citation>
    <scope>NUCLEOTIDE SEQUENCE [LARGE SCALE GENOMIC DNA]</scope>
    <source>
        <strain evidence="13 14">CBS 389.68</strain>
    </source>
</reference>
<evidence type="ECO:0000256" key="8">
    <source>
        <dbReference type="ARBA" id="ARBA00023043"/>
    </source>
</evidence>
<keyword evidence="7 10" id="KW-0378">Hydrolase</keyword>
<dbReference type="InParanoid" id="A0A4S2N1V3"/>
<dbReference type="InterPro" id="IPR041175">
    <property type="entry name" value="VLRF1/Vms1"/>
</dbReference>
<comment type="subcellular location">
    <subcellularLocation>
        <location evidence="1">Cytoplasm</location>
    </subcellularLocation>
</comment>
<dbReference type="STRING" id="341454.A0A4S2N1V3"/>
<keyword evidence="5" id="KW-0677">Repeat</keyword>
<dbReference type="PROSITE" id="PS52044">
    <property type="entry name" value="VLRF1"/>
    <property type="match status" value="1"/>
</dbReference>
<evidence type="ECO:0000256" key="11">
    <source>
        <dbReference type="SAM" id="MobiDB-lite"/>
    </source>
</evidence>
<evidence type="ECO:0000256" key="7">
    <source>
        <dbReference type="ARBA" id="ARBA00022801"/>
    </source>
</evidence>
<dbReference type="FunCoup" id="A0A4S2N1V3">
    <property type="interactions" value="175"/>
</dbReference>
<evidence type="ECO:0000256" key="6">
    <source>
        <dbReference type="ARBA" id="ARBA00022759"/>
    </source>
</evidence>
<dbReference type="AlphaFoldDB" id="A0A4S2N1V3"/>
<dbReference type="EMBL" id="ML220114">
    <property type="protein sequence ID" value="TGZ83070.1"/>
    <property type="molecule type" value="Genomic_DNA"/>
</dbReference>
<dbReference type="GO" id="GO:0016787">
    <property type="term" value="F:hydrolase activity"/>
    <property type="evidence" value="ECO:0007669"/>
    <property type="project" value="UniProtKB-KW"/>
</dbReference>
<feature type="compositionally biased region" description="Basic and acidic residues" evidence="11">
    <location>
        <begin position="535"/>
        <end position="580"/>
    </location>
</feature>
<sequence>MATATQPADHPLLRRSLYVYDLPKELLDSLVLKSTSATTIEDDSATPASRAPCDDNDVPSATTCQLCSFTGSNVVEQRTHAKSDFHHFNVKQKLRGEPVVGEAEFEKLLEALSESISGSDSDSEASSAADDDSNLSALLRKNATLNSQNAVSDDELPRRRKQTSGNAPLIWFITPQLPSPTSLGIYRALFPLSSQADESYLPYIQQMQLATSSAKTPDKHVVLLMIGGGHFAGMIISLRPKPHADKSGDRSAVVLAHKTFHRYTTRRKQGGAQSANDASKGNAHSAGAGIRRHNEAALMNEVRQLLGDWKQLVDTADLIFIRATGTQNRKILFGYDEAVMKSKDPRIRGFPFSTRRATQKELMRCFIELTRVKVSHIDLDSLAAKKSTDSISTTPTTTPKPTKPKPQPTLSDSDLEAQHHTTQLLSLIRRQKLPSITSYITQNKLDINTFRVFSVDSHRTPTLLHLAASLSLPLVISHLLLQHAASPELLNSHNQPAFDLAGDRDSRDEFRIARHELGEQKWDWEQAHVPKGLTRQEVEERKKREVEEEKRVREKEREEGLKGLERDEEERKKGRAEKKGGMGKALGGVVMTGVGREAEMRGLSEEAKKRLERERRARAAEERIRRMAGGR</sequence>
<keyword evidence="3 10" id="KW-0963">Cytoplasm</keyword>
<feature type="region of interest" description="Disordered" evidence="11">
    <location>
        <begin position="265"/>
        <end position="287"/>
    </location>
</feature>
<proteinExistence type="inferred from homology"/>
<dbReference type="PANTHER" id="PTHR16036:SF2">
    <property type="entry name" value="TRNA ENDONUCLEASE ANKZF1"/>
    <property type="match status" value="1"/>
</dbReference>
<dbReference type="InterPro" id="IPR047139">
    <property type="entry name" value="ANKZ1/VMS1"/>
</dbReference>
<feature type="compositionally biased region" description="Low complexity" evidence="11">
    <location>
        <begin position="389"/>
        <end position="400"/>
    </location>
</feature>
<dbReference type="Proteomes" id="UP000298138">
    <property type="component" value="Unassembled WGS sequence"/>
</dbReference>
<dbReference type="GO" id="GO:0036503">
    <property type="term" value="P:ERAD pathway"/>
    <property type="evidence" value="ECO:0007669"/>
    <property type="project" value="TreeGrafter"/>
</dbReference>
<feature type="domain" description="VLRF1" evidence="12">
    <location>
        <begin position="217"/>
        <end position="372"/>
    </location>
</feature>
<feature type="active site" evidence="10">
    <location>
        <position position="273"/>
    </location>
</feature>
<evidence type="ECO:0000259" key="12">
    <source>
        <dbReference type="PROSITE" id="PS52044"/>
    </source>
</evidence>